<evidence type="ECO:0000256" key="1">
    <source>
        <dbReference type="ARBA" id="ARBA00022679"/>
    </source>
</evidence>
<dbReference type="Pfam" id="PF04488">
    <property type="entry name" value="Gly_transf_sug"/>
    <property type="match status" value="1"/>
</dbReference>
<dbReference type="GO" id="GO:0016020">
    <property type="term" value="C:membrane"/>
    <property type="evidence" value="ECO:0007669"/>
    <property type="project" value="GOC"/>
</dbReference>
<proteinExistence type="predicted"/>
<evidence type="ECO:0000313" key="3">
    <source>
        <dbReference type="Proteomes" id="UP000054623"/>
    </source>
</evidence>
<organism evidence="2 3">
    <name type="scientific">Desulfitobacterium hafniense</name>
    <name type="common">Desulfitobacterium frappieri</name>
    <dbReference type="NCBI Taxonomy" id="49338"/>
    <lineage>
        <taxon>Bacteria</taxon>
        <taxon>Bacillati</taxon>
        <taxon>Bacillota</taxon>
        <taxon>Clostridia</taxon>
        <taxon>Eubacteriales</taxon>
        <taxon>Desulfitobacteriaceae</taxon>
        <taxon>Desulfitobacterium</taxon>
    </lineage>
</organism>
<evidence type="ECO:0000313" key="2">
    <source>
        <dbReference type="EMBL" id="KTE93875.1"/>
    </source>
</evidence>
<dbReference type="EMBL" id="LOCK01000001">
    <property type="protein sequence ID" value="KTE93875.1"/>
    <property type="molecule type" value="Genomic_DNA"/>
</dbReference>
<gene>
    <name evidence="2" type="ORF">AT727_02660</name>
</gene>
<dbReference type="SUPFAM" id="SSF53448">
    <property type="entry name" value="Nucleotide-diphospho-sugar transferases"/>
    <property type="match status" value="1"/>
</dbReference>
<dbReference type="GO" id="GO:0000030">
    <property type="term" value="F:mannosyltransferase activity"/>
    <property type="evidence" value="ECO:0007669"/>
    <property type="project" value="TreeGrafter"/>
</dbReference>
<protein>
    <submittedName>
        <fullName evidence="2">Glycosyl transferase</fullName>
    </submittedName>
</protein>
<dbReference type="OrthoDB" id="9802987at2"/>
<comment type="caution">
    <text evidence="2">The sequence shown here is derived from an EMBL/GenBank/DDBJ whole genome shotgun (WGS) entry which is preliminary data.</text>
</comment>
<keyword evidence="1 2" id="KW-0808">Transferase</keyword>
<accession>A0A0W1JQB5</accession>
<sequence>MIPKVIHYCWFGGKPLPDLAKRCIASWKKYCPDYEIVCWNEENFDIHCCAYVEQAYKAKKWAFVTDYVRLYVLYNYGGIYMDTDVEVLKPLDFFLPMKAFSGFEAYDRVPTGIMASKKGHHFIGVLLGEYAGRNFTDANRKYDMTTNVRVITNTCVVRGLQLNNQKQTIDDFTLYPCEYFCPKNPHTKEIRITQNSYAIHHFDGSWLTPSQRIKERIKELLGPDITRFIQKLKSKGR</sequence>
<dbReference type="GO" id="GO:0051999">
    <property type="term" value="P:mannosyl-inositol phosphorylceramide biosynthetic process"/>
    <property type="evidence" value="ECO:0007669"/>
    <property type="project" value="TreeGrafter"/>
</dbReference>
<dbReference type="RefSeq" id="WP_058490689.1">
    <property type="nucleotide sequence ID" value="NZ_LOCK01000001.1"/>
</dbReference>
<name>A0A0W1JQB5_DESHA</name>
<dbReference type="InterPro" id="IPR051706">
    <property type="entry name" value="Glycosyltransferase_domain"/>
</dbReference>
<dbReference type="PANTHER" id="PTHR32385">
    <property type="entry name" value="MANNOSYL PHOSPHORYLINOSITOL CERAMIDE SYNTHASE"/>
    <property type="match status" value="1"/>
</dbReference>
<dbReference type="Gene3D" id="3.90.550.20">
    <property type="match status" value="1"/>
</dbReference>
<dbReference type="AlphaFoldDB" id="A0A0W1JQB5"/>
<dbReference type="Proteomes" id="UP000054623">
    <property type="component" value="Unassembled WGS sequence"/>
</dbReference>
<dbReference type="PANTHER" id="PTHR32385:SF15">
    <property type="entry name" value="INOSITOL PHOSPHOCERAMIDE MANNOSYLTRANSFERASE 1"/>
    <property type="match status" value="1"/>
</dbReference>
<dbReference type="InterPro" id="IPR007577">
    <property type="entry name" value="GlycoTrfase_DXD_sugar-bd_CS"/>
</dbReference>
<dbReference type="InterPro" id="IPR029044">
    <property type="entry name" value="Nucleotide-diphossugar_trans"/>
</dbReference>
<reference evidence="2 3" key="1">
    <citation type="submission" date="2015-12" db="EMBL/GenBank/DDBJ databases">
        <title>Draft Genome Sequence of Desulfitobacterium hafniense Strain DH, a Sulfate-reducing Bacterium Isolated from Paddy Soils.</title>
        <authorList>
            <person name="Bao P."/>
            <person name="Zhang X."/>
            <person name="Li G."/>
        </authorList>
    </citation>
    <scope>NUCLEOTIDE SEQUENCE [LARGE SCALE GENOMIC DNA]</scope>
    <source>
        <strain evidence="2 3">DH</strain>
    </source>
</reference>